<dbReference type="Pfam" id="PF08434">
    <property type="entry name" value="CLCA"/>
    <property type="match status" value="1"/>
</dbReference>
<dbReference type="Proteomes" id="UP000694720">
    <property type="component" value="Unplaced"/>
</dbReference>
<reference evidence="4" key="1">
    <citation type="submission" date="2025-08" db="UniProtKB">
        <authorList>
            <consortium name="Ensembl"/>
        </authorList>
    </citation>
    <scope>IDENTIFICATION</scope>
</reference>
<keyword evidence="2" id="KW-0732">Signal</keyword>
<evidence type="ECO:0000313" key="5">
    <source>
        <dbReference type="Proteomes" id="UP000694720"/>
    </source>
</evidence>
<sequence>MGFFSSVLLLVLHLLQGSRTSLVQLNANGYEGVLIAIDPAVPEDETLITEIKDMVTTASTFLFEATEKRFFFKNVSILIPESWKNTQYKRPKHESYKHADVIVAPPTVPGRDEPYTKQFTACGEKAEYIHFTPDFVLGKKQNEFGPPGRNFRQPISSFVSMFGVQALKPESRGSNPDSPTAVGDLGQGT</sequence>
<protein>
    <recommendedName>
        <fullName evidence="3">Calcium-activated chloride channel N-terminal domain-containing protein</fullName>
    </recommendedName>
</protein>
<evidence type="ECO:0000256" key="1">
    <source>
        <dbReference type="SAM" id="MobiDB-lite"/>
    </source>
</evidence>
<dbReference type="OMA" id="WENNEIG"/>
<feature type="chain" id="PRO_5034880615" description="Calcium-activated chloride channel N-terminal domain-containing protein" evidence="2">
    <location>
        <begin position="21"/>
        <end position="189"/>
    </location>
</feature>
<dbReference type="AlphaFoldDB" id="A0A8D0YW68"/>
<dbReference type="Ensembl" id="ENSSSCT00035024263.1">
    <property type="protein sequence ID" value="ENSSSCP00035009097.1"/>
    <property type="gene ID" value="ENSSSCG00035018775.1"/>
</dbReference>
<accession>A0A8D0YW68</accession>
<evidence type="ECO:0000259" key="3">
    <source>
        <dbReference type="Pfam" id="PF08434"/>
    </source>
</evidence>
<feature type="region of interest" description="Disordered" evidence="1">
    <location>
        <begin position="168"/>
        <end position="189"/>
    </location>
</feature>
<proteinExistence type="predicted"/>
<feature type="domain" description="Calcium-activated chloride channel N-terminal" evidence="3">
    <location>
        <begin position="23"/>
        <end position="151"/>
    </location>
</feature>
<feature type="signal peptide" evidence="2">
    <location>
        <begin position="1"/>
        <end position="20"/>
    </location>
</feature>
<evidence type="ECO:0000256" key="2">
    <source>
        <dbReference type="SAM" id="SignalP"/>
    </source>
</evidence>
<name>A0A8D0YW68_PIG</name>
<evidence type="ECO:0000313" key="4">
    <source>
        <dbReference type="Ensembl" id="ENSSSCP00035009097.1"/>
    </source>
</evidence>
<organism evidence="4 5">
    <name type="scientific">Sus scrofa</name>
    <name type="common">Pig</name>
    <dbReference type="NCBI Taxonomy" id="9823"/>
    <lineage>
        <taxon>Eukaryota</taxon>
        <taxon>Metazoa</taxon>
        <taxon>Chordata</taxon>
        <taxon>Craniata</taxon>
        <taxon>Vertebrata</taxon>
        <taxon>Euteleostomi</taxon>
        <taxon>Mammalia</taxon>
        <taxon>Eutheria</taxon>
        <taxon>Laurasiatheria</taxon>
        <taxon>Artiodactyla</taxon>
        <taxon>Suina</taxon>
        <taxon>Suidae</taxon>
        <taxon>Sus</taxon>
    </lineage>
</organism>
<dbReference type="InterPro" id="IPR013642">
    <property type="entry name" value="CLCA_N"/>
</dbReference>